<dbReference type="EMBL" id="JANPWB010000007">
    <property type="protein sequence ID" value="KAJ1174540.1"/>
    <property type="molecule type" value="Genomic_DNA"/>
</dbReference>
<gene>
    <name evidence="2" type="ORF">NDU88_006361</name>
</gene>
<protein>
    <submittedName>
        <fullName evidence="2">Uncharacterized protein</fullName>
    </submittedName>
</protein>
<dbReference type="AlphaFoldDB" id="A0AAV7TE59"/>
<dbReference type="Proteomes" id="UP001066276">
    <property type="component" value="Chromosome 4_1"/>
</dbReference>
<organism evidence="2 3">
    <name type="scientific">Pleurodeles waltl</name>
    <name type="common">Iberian ribbed newt</name>
    <dbReference type="NCBI Taxonomy" id="8319"/>
    <lineage>
        <taxon>Eukaryota</taxon>
        <taxon>Metazoa</taxon>
        <taxon>Chordata</taxon>
        <taxon>Craniata</taxon>
        <taxon>Vertebrata</taxon>
        <taxon>Euteleostomi</taxon>
        <taxon>Amphibia</taxon>
        <taxon>Batrachia</taxon>
        <taxon>Caudata</taxon>
        <taxon>Salamandroidea</taxon>
        <taxon>Salamandridae</taxon>
        <taxon>Pleurodelinae</taxon>
        <taxon>Pleurodeles</taxon>
    </lineage>
</organism>
<feature type="compositionally biased region" description="Basic residues" evidence="1">
    <location>
        <begin position="58"/>
        <end position="68"/>
    </location>
</feature>
<proteinExistence type="predicted"/>
<comment type="caution">
    <text evidence="2">The sequence shown here is derived from an EMBL/GenBank/DDBJ whole genome shotgun (WGS) entry which is preliminary data.</text>
</comment>
<feature type="region of interest" description="Disordered" evidence="1">
    <location>
        <begin position="42"/>
        <end position="68"/>
    </location>
</feature>
<reference evidence="2" key="1">
    <citation type="journal article" date="2022" name="bioRxiv">
        <title>Sequencing and chromosome-scale assembly of the giantPleurodeles waltlgenome.</title>
        <authorList>
            <person name="Brown T."/>
            <person name="Elewa A."/>
            <person name="Iarovenko S."/>
            <person name="Subramanian E."/>
            <person name="Araus A.J."/>
            <person name="Petzold A."/>
            <person name="Susuki M."/>
            <person name="Suzuki K.-i.T."/>
            <person name="Hayashi T."/>
            <person name="Toyoda A."/>
            <person name="Oliveira C."/>
            <person name="Osipova E."/>
            <person name="Leigh N.D."/>
            <person name="Simon A."/>
            <person name="Yun M.H."/>
        </authorList>
    </citation>
    <scope>NUCLEOTIDE SEQUENCE</scope>
    <source>
        <strain evidence="2">20211129_DDA</strain>
        <tissue evidence="2">Liver</tissue>
    </source>
</reference>
<accession>A0AAV7TE59</accession>
<name>A0AAV7TE59_PLEWA</name>
<keyword evidence="3" id="KW-1185">Reference proteome</keyword>
<evidence type="ECO:0000313" key="3">
    <source>
        <dbReference type="Proteomes" id="UP001066276"/>
    </source>
</evidence>
<evidence type="ECO:0000313" key="2">
    <source>
        <dbReference type="EMBL" id="KAJ1174540.1"/>
    </source>
</evidence>
<evidence type="ECO:0000256" key="1">
    <source>
        <dbReference type="SAM" id="MobiDB-lite"/>
    </source>
</evidence>
<sequence>MGAASGMEEAVPGSSGVPGAVTLVCLLGCPDWHRRSSGLRRWLSRTSGEERASPAACRGRRVSARPED</sequence>